<keyword evidence="2" id="KW-0489">Methyltransferase</keyword>
<evidence type="ECO:0000256" key="5">
    <source>
        <dbReference type="ARBA" id="ARBA00047942"/>
    </source>
</evidence>
<dbReference type="EMBL" id="WNDD01000014">
    <property type="protein sequence ID" value="MTV02669.1"/>
    <property type="molecule type" value="Genomic_DNA"/>
</dbReference>
<evidence type="ECO:0000256" key="4">
    <source>
        <dbReference type="ARBA" id="ARBA00022691"/>
    </source>
</evidence>
<dbReference type="PANTHER" id="PTHR33841">
    <property type="entry name" value="DNA METHYLTRANSFERASE YEEA-RELATED"/>
    <property type="match status" value="1"/>
</dbReference>
<evidence type="ECO:0000256" key="1">
    <source>
        <dbReference type="ARBA" id="ARBA00011900"/>
    </source>
</evidence>
<protein>
    <recommendedName>
        <fullName evidence="1">site-specific DNA-methyltransferase (adenine-specific)</fullName>
        <ecNumber evidence="1">2.1.1.72</ecNumber>
    </recommendedName>
</protein>
<dbReference type="GO" id="GO:0003676">
    <property type="term" value="F:nucleic acid binding"/>
    <property type="evidence" value="ECO:0007669"/>
    <property type="project" value="InterPro"/>
</dbReference>
<name>A0A9Q4RFJ9_9BACT</name>
<keyword evidence="7" id="KW-0255">Endonuclease</keyword>
<keyword evidence="4" id="KW-0949">S-adenosyl-L-methionine</keyword>
<dbReference type="GO" id="GO:0004519">
    <property type="term" value="F:endonuclease activity"/>
    <property type="evidence" value="ECO:0007669"/>
    <property type="project" value="UniProtKB-KW"/>
</dbReference>
<dbReference type="SUPFAM" id="SSF53335">
    <property type="entry name" value="S-adenosyl-L-methionine-dependent methyltransferases"/>
    <property type="match status" value="1"/>
</dbReference>
<evidence type="ECO:0000256" key="3">
    <source>
        <dbReference type="ARBA" id="ARBA00022679"/>
    </source>
</evidence>
<gene>
    <name evidence="7" type="ORF">GME02_13635</name>
</gene>
<dbReference type="Gene3D" id="3.40.50.150">
    <property type="entry name" value="Vaccinia Virus protein VP39"/>
    <property type="match status" value="1"/>
</dbReference>
<dbReference type="RefSeq" id="WP_155162721.1">
    <property type="nucleotide sequence ID" value="NZ_WNDD01000014.1"/>
</dbReference>
<dbReference type="InterPro" id="IPR011639">
    <property type="entry name" value="MethylTrfase_TaqI-like_dom"/>
</dbReference>
<dbReference type="GO" id="GO:0006304">
    <property type="term" value="P:DNA modification"/>
    <property type="evidence" value="ECO:0007669"/>
    <property type="project" value="InterPro"/>
</dbReference>
<evidence type="ECO:0000313" key="8">
    <source>
        <dbReference type="Proteomes" id="UP000482671"/>
    </source>
</evidence>
<comment type="catalytic activity">
    <reaction evidence="5">
        <text>a 2'-deoxyadenosine in DNA + S-adenosyl-L-methionine = an N(6)-methyl-2'-deoxyadenosine in DNA + S-adenosyl-L-homocysteine + H(+)</text>
        <dbReference type="Rhea" id="RHEA:15197"/>
        <dbReference type="Rhea" id="RHEA-COMP:12418"/>
        <dbReference type="Rhea" id="RHEA-COMP:12419"/>
        <dbReference type="ChEBI" id="CHEBI:15378"/>
        <dbReference type="ChEBI" id="CHEBI:57856"/>
        <dbReference type="ChEBI" id="CHEBI:59789"/>
        <dbReference type="ChEBI" id="CHEBI:90615"/>
        <dbReference type="ChEBI" id="CHEBI:90616"/>
        <dbReference type="EC" id="2.1.1.72"/>
    </reaction>
</comment>
<keyword evidence="7" id="KW-0540">Nuclease</keyword>
<dbReference type="InterPro" id="IPR050953">
    <property type="entry name" value="N4_N6_ade-DNA_methylase"/>
</dbReference>
<sequence length="1235" mass="142438">MIDFSKAYSRADFINYLRRDFLPDDFEQEESNVPFWARMNYASSATCLGKSKTLDLVVYEIKHTSRHDARVGLSKDAFRMLAGEKQSRALVIFVPEDDANNYRFSLIEIQLSIGENDSNVTRTYSNPRRYSYYLGKGIACYTPNKYLNELGRVKDVKDLFDRFSVEILTKAFYQELSDWYAWAIKVISFPNDITKRTDDKLHNHEGAIRLITRLIFVWFLKERKLIPWQFFDQEYIANHLIKGFNPHKIDNLFGKSEASVYYRAILQNLFFAMLNCPITKDGSTELTERRFKDNRSQFDDNKLMRYRDEFNDPDEFLRLANETVPFLNGGLFDCLDEKRTGMYYDGFSERKESMAQLIVPDYLFFGEEAGKNIDLSEFYGDANKKKVSARGIIDILKRYNFTVEENMPFDKDVSLDPELLGKVFENLLASYNPETQQTARKQTGSFYTPREIVQYMVDESLVAHLKRTVGDELEDEYRKLLAYADSETVLTEQQKLAIMQSLYNCKILDPACGSGAFPVGVLQQMVHILKQIDPDNSRWKNMLLQFAIDETSEAYLTSTAEERREAVADIERAFDENVNYPDYARKLHLIENCIYGVDIQPIAIQISKLRFFISLVIDQKRNDNPADNFGIRPLPNLEAKFVAANSLLGLKKTEATLFDSEEIKQKDSQLKIAKHKIFSARRPATKEKWRKEVVRLRQEIADLLLDKDCIGNEQAAQLTQWDMFDQNSFAPFFDPEWMFGVKEGFDILIANPPYISTKGVSTADKKLFEAEFGFSDDTYNLFFFKGFSLLCKGGCITYITPKTFWTTQTKRNLRDLLLANTLNYVFDTANPFEAVMVDTCITSAVKNKPIAENLVRFMDGRKNLSQPECLIVAQSVYLNTQNSVIFKPSALNMRIYELYGEKVKALYDKWWDKIKTSRDIEKNKRELEEYRASLKPGDVALLGCLTEGGQGLATANNGKYIAVRSTTKWADNIRMSRPKKLADFLARTPKAITAEMYRYPSYAAFLQSLSEAEIAGLFDSLKEQYGRDIFGQGYLYKIVDDCEIANVDSLTDNEKENGIETTKPYYVPYDKGDKDGNRWYLETPFAIAWSKENVRFLKTDPKARYQGYTFYFREGLCWSDINTTFLKCRIKQKSIHDVKSMSIFGVCDKVPEKYILCVINSTLISYYVDTFVNNTQTFQINDARQLPIIVPTSEQLSFCSALAKAAIAQKIKGNESSNIQKQLDDFIENQIFGLV</sequence>
<dbReference type="InterPro" id="IPR029063">
    <property type="entry name" value="SAM-dependent_MTases_sf"/>
</dbReference>
<dbReference type="Pfam" id="PF07669">
    <property type="entry name" value="Eco57I"/>
    <property type="match status" value="1"/>
</dbReference>
<dbReference type="AlphaFoldDB" id="A0A9Q4RFJ9"/>
<comment type="caution">
    <text evidence="7">The sequence shown here is derived from an EMBL/GenBank/DDBJ whole genome shotgun (WGS) entry which is preliminary data.</text>
</comment>
<accession>A0A9Q4RFJ9</accession>
<evidence type="ECO:0000313" key="7">
    <source>
        <dbReference type="EMBL" id="MTV02669.1"/>
    </source>
</evidence>
<feature type="domain" description="Type II methyltransferase M.TaqI-like" evidence="6">
    <location>
        <begin position="592"/>
        <end position="822"/>
    </location>
</feature>
<keyword evidence="3" id="KW-0808">Transferase</keyword>
<dbReference type="PANTHER" id="PTHR33841:SF1">
    <property type="entry name" value="DNA METHYLTRANSFERASE A"/>
    <property type="match status" value="1"/>
</dbReference>
<dbReference type="GO" id="GO:0032259">
    <property type="term" value="P:methylation"/>
    <property type="evidence" value="ECO:0007669"/>
    <property type="project" value="UniProtKB-KW"/>
</dbReference>
<evidence type="ECO:0000256" key="2">
    <source>
        <dbReference type="ARBA" id="ARBA00022603"/>
    </source>
</evidence>
<dbReference type="EC" id="2.1.1.72" evidence="1"/>
<dbReference type="InterPro" id="IPR002052">
    <property type="entry name" value="DNA_methylase_N6_adenine_CS"/>
</dbReference>
<keyword evidence="7" id="KW-0378">Hydrolase</keyword>
<organism evidence="7 8">
    <name type="scientific">Parabacteroides merdae</name>
    <dbReference type="NCBI Taxonomy" id="46503"/>
    <lineage>
        <taxon>Bacteria</taxon>
        <taxon>Pseudomonadati</taxon>
        <taxon>Bacteroidota</taxon>
        <taxon>Bacteroidia</taxon>
        <taxon>Bacteroidales</taxon>
        <taxon>Tannerellaceae</taxon>
        <taxon>Parabacteroides</taxon>
    </lineage>
</organism>
<dbReference type="PRINTS" id="PR00507">
    <property type="entry name" value="N12N6MTFRASE"/>
</dbReference>
<proteinExistence type="predicted"/>
<evidence type="ECO:0000259" key="6">
    <source>
        <dbReference type="Pfam" id="PF07669"/>
    </source>
</evidence>
<dbReference type="GO" id="GO:0009007">
    <property type="term" value="F:site-specific DNA-methyltransferase (adenine-specific) activity"/>
    <property type="evidence" value="ECO:0007669"/>
    <property type="project" value="UniProtKB-EC"/>
</dbReference>
<dbReference type="PROSITE" id="PS00092">
    <property type="entry name" value="N6_MTASE"/>
    <property type="match status" value="1"/>
</dbReference>
<reference evidence="7 8" key="1">
    <citation type="journal article" date="2019" name="Nat. Med.">
        <title>A library of human gut bacterial isolates paired with longitudinal multiomics data enables mechanistic microbiome research.</title>
        <authorList>
            <person name="Poyet M."/>
            <person name="Groussin M."/>
            <person name="Gibbons S.M."/>
            <person name="Avila-Pacheco J."/>
            <person name="Jiang X."/>
            <person name="Kearney S.M."/>
            <person name="Perrotta A.R."/>
            <person name="Berdy B."/>
            <person name="Zhao S."/>
            <person name="Lieberman T.D."/>
            <person name="Swanson P.K."/>
            <person name="Smith M."/>
            <person name="Roesemann S."/>
            <person name="Alexander J.E."/>
            <person name="Rich S.A."/>
            <person name="Livny J."/>
            <person name="Vlamakis H."/>
            <person name="Clish C."/>
            <person name="Bullock K."/>
            <person name="Deik A."/>
            <person name="Scott J."/>
            <person name="Pierce K.A."/>
            <person name="Xavier R.J."/>
            <person name="Alm E.J."/>
        </authorList>
    </citation>
    <scope>NUCLEOTIDE SEQUENCE [LARGE SCALE GENOMIC DNA]</scope>
    <source>
        <strain evidence="7 8">BIOML-A11</strain>
    </source>
</reference>
<dbReference type="Proteomes" id="UP000482671">
    <property type="component" value="Unassembled WGS sequence"/>
</dbReference>